<accession>A0AAN9ECI1</accession>
<evidence type="ECO:0000313" key="1">
    <source>
        <dbReference type="EMBL" id="KAK7251864.1"/>
    </source>
</evidence>
<sequence>MHTVLLVQNRDTVSGWALDLNAYPEDANDMACNDEVGRFDRVHSSPSRDRILYAGCSDSSRSLYGGGKNSDSIVLDCDLSVQPESATPKYGTLLPAECVGGKTNKDAQGNLPMIEKNDAASVEVQGMLPMEKNNNADNVEPSPLHQL</sequence>
<protein>
    <submittedName>
        <fullName evidence="1">Uncharacterized protein</fullName>
    </submittedName>
</protein>
<dbReference type="AlphaFoldDB" id="A0AAN9ECI1"/>
<organism evidence="1 2">
    <name type="scientific">Crotalaria pallida</name>
    <name type="common">Smooth rattlebox</name>
    <name type="synonym">Crotalaria striata</name>
    <dbReference type="NCBI Taxonomy" id="3830"/>
    <lineage>
        <taxon>Eukaryota</taxon>
        <taxon>Viridiplantae</taxon>
        <taxon>Streptophyta</taxon>
        <taxon>Embryophyta</taxon>
        <taxon>Tracheophyta</taxon>
        <taxon>Spermatophyta</taxon>
        <taxon>Magnoliopsida</taxon>
        <taxon>eudicotyledons</taxon>
        <taxon>Gunneridae</taxon>
        <taxon>Pentapetalae</taxon>
        <taxon>rosids</taxon>
        <taxon>fabids</taxon>
        <taxon>Fabales</taxon>
        <taxon>Fabaceae</taxon>
        <taxon>Papilionoideae</taxon>
        <taxon>50 kb inversion clade</taxon>
        <taxon>genistoids sensu lato</taxon>
        <taxon>core genistoids</taxon>
        <taxon>Crotalarieae</taxon>
        <taxon>Crotalaria</taxon>
    </lineage>
</organism>
<proteinExistence type="predicted"/>
<reference evidence="1 2" key="1">
    <citation type="submission" date="2024-01" db="EMBL/GenBank/DDBJ databases">
        <title>The genomes of 5 underutilized Papilionoideae crops provide insights into root nodulation and disease resistanc.</title>
        <authorList>
            <person name="Yuan L."/>
        </authorList>
    </citation>
    <scope>NUCLEOTIDE SEQUENCE [LARGE SCALE GENOMIC DNA]</scope>
    <source>
        <strain evidence="1">ZHUSHIDOU_FW_LH</strain>
        <tissue evidence="1">Leaf</tissue>
    </source>
</reference>
<name>A0AAN9ECI1_CROPI</name>
<dbReference type="Proteomes" id="UP001372338">
    <property type="component" value="Unassembled WGS sequence"/>
</dbReference>
<keyword evidence="2" id="KW-1185">Reference proteome</keyword>
<comment type="caution">
    <text evidence="1">The sequence shown here is derived from an EMBL/GenBank/DDBJ whole genome shotgun (WGS) entry which is preliminary data.</text>
</comment>
<dbReference type="EMBL" id="JAYWIO010000007">
    <property type="protein sequence ID" value="KAK7251864.1"/>
    <property type="molecule type" value="Genomic_DNA"/>
</dbReference>
<evidence type="ECO:0000313" key="2">
    <source>
        <dbReference type="Proteomes" id="UP001372338"/>
    </source>
</evidence>
<gene>
    <name evidence="1" type="ORF">RIF29_35441</name>
</gene>